<dbReference type="Proteomes" id="UP000199652">
    <property type="component" value="Unassembled WGS sequence"/>
</dbReference>
<dbReference type="InterPro" id="IPR011063">
    <property type="entry name" value="TilS/TtcA_N"/>
</dbReference>
<dbReference type="RefSeq" id="WP_090244200.1">
    <property type="nucleotide sequence ID" value="NZ_FNOU01000006.1"/>
</dbReference>
<gene>
    <name evidence="3" type="ORF">SAMN04488579_10687</name>
</gene>
<evidence type="ECO:0000256" key="1">
    <source>
        <dbReference type="ARBA" id="ARBA00022679"/>
    </source>
</evidence>
<dbReference type="CDD" id="cd24138">
    <property type="entry name" value="TtcA-like"/>
    <property type="match status" value="1"/>
</dbReference>
<dbReference type="AlphaFoldDB" id="A0A1H3E3G1"/>
<evidence type="ECO:0000313" key="4">
    <source>
        <dbReference type="Proteomes" id="UP000199652"/>
    </source>
</evidence>
<dbReference type="Pfam" id="PF01171">
    <property type="entry name" value="ATP_bind_3"/>
    <property type="match status" value="1"/>
</dbReference>
<dbReference type="InterPro" id="IPR014729">
    <property type="entry name" value="Rossmann-like_a/b/a_fold"/>
</dbReference>
<evidence type="ECO:0000313" key="3">
    <source>
        <dbReference type="EMBL" id="SDX73263.1"/>
    </source>
</evidence>
<dbReference type="SUPFAM" id="SSF52402">
    <property type="entry name" value="Adenine nucleotide alpha hydrolases-like"/>
    <property type="match status" value="1"/>
</dbReference>
<feature type="domain" description="tRNA(Ile)-lysidine/2-thiocytidine synthase N-terminal" evidence="2">
    <location>
        <begin position="24"/>
        <end position="178"/>
    </location>
</feature>
<organism evidence="3 4">
    <name type="scientific">Eubacterium barkeri</name>
    <name type="common">Clostridium barkeri</name>
    <dbReference type="NCBI Taxonomy" id="1528"/>
    <lineage>
        <taxon>Bacteria</taxon>
        <taxon>Bacillati</taxon>
        <taxon>Bacillota</taxon>
        <taxon>Clostridia</taxon>
        <taxon>Eubacteriales</taxon>
        <taxon>Eubacteriaceae</taxon>
        <taxon>Eubacterium</taxon>
    </lineage>
</organism>
<dbReference type="PANTHER" id="PTHR43686:SF1">
    <property type="entry name" value="AMINOTRAN_5 DOMAIN-CONTAINING PROTEIN"/>
    <property type="match status" value="1"/>
</dbReference>
<dbReference type="Gene3D" id="3.40.50.620">
    <property type="entry name" value="HUPs"/>
    <property type="match status" value="1"/>
</dbReference>
<reference evidence="4" key="1">
    <citation type="submission" date="2016-10" db="EMBL/GenBank/DDBJ databases">
        <authorList>
            <person name="Varghese N."/>
            <person name="Submissions S."/>
        </authorList>
    </citation>
    <scope>NUCLEOTIDE SEQUENCE [LARGE SCALE GENOMIC DNA]</scope>
    <source>
        <strain evidence="4">VPI 5359</strain>
    </source>
</reference>
<proteinExistence type="predicted"/>
<dbReference type="GO" id="GO:0016740">
    <property type="term" value="F:transferase activity"/>
    <property type="evidence" value="ECO:0007669"/>
    <property type="project" value="UniProtKB-KW"/>
</dbReference>
<sequence>MQKILGSMRRAIQTFNMITPGDRIAVGLSGGKDSIALLSALKHYQIFSPEPFELEAITLDMGFPGMDFAPVKEYCYSIGVPYTIEKTQIGPIVFDARREKNPCSLCARMKRGALHDLALSRDCRTIALGHHMDDAVETFFLSLFYEARVNTFQPITHLDRKDITLIRPLVYTREKDILFNKECQALPVVKSTCPADGHTKREAIKNLLADMRKTIPELDNRVLSAIQNKAQFNLWF</sequence>
<evidence type="ECO:0000259" key="2">
    <source>
        <dbReference type="Pfam" id="PF01171"/>
    </source>
</evidence>
<keyword evidence="1" id="KW-0808">Transferase</keyword>
<name>A0A1H3E3G1_EUBBA</name>
<dbReference type="STRING" id="1528.SAMN04488579_10687"/>
<dbReference type="EMBL" id="FNOU01000006">
    <property type="protein sequence ID" value="SDX73263.1"/>
    <property type="molecule type" value="Genomic_DNA"/>
</dbReference>
<keyword evidence="4" id="KW-1185">Reference proteome</keyword>
<dbReference type="OrthoDB" id="9801054at2"/>
<dbReference type="PANTHER" id="PTHR43686">
    <property type="entry name" value="SULFURTRANSFERASE-RELATED"/>
    <property type="match status" value="1"/>
</dbReference>
<accession>A0A1H3E3G1</accession>
<protein>
    <submittedName>
        <fullName evidence="3">tRNA(Ile)-lysidine synthase TilS/MesJ</fullName>
    </submittedName>
</protein>
<dbReference type="InterPro" id="IPR035107">
    <property type="entry name" value="tRNA_thiolation_TtcA_Ctu1"/>
</dbReference>
<dbReference type="PIRSF" id="PIRSF004976">
    <property type="entry name" value="ATPase_YdaO"/>
    <property type="match status" value="1"/>
</dbReference>
<dbReference type="GO" id="GO:0008033">
    <property type="term" value="P:tRNA processing"/>
    <property type="evidence" value="ECO:0007669"/>
    <property type="project" value="InterPro"/>
</dbReference>